<dbReference type="InterPro" id="IPR007410">
    <property type="entry name" value="LpqE-like"/>
</dbReference>
<dbReference type="AlphaFoldDB" id="A0A934IT91"/>
<reference evidence="1" key="1">
    <citation type="submission" date="2020-12" db="EMBL/GenBank/DDBJ databases">
        <title>Bacterial taxonomy.</title>
        <authorList>
            <person name="Pan X."/>
        </authorList>
    </citation>
    <scope>NUCLEOTIDE SEQUENCE</scope>
    <source>
        <strain evidence="1">B2012</strain>
    </source>
</reference>
<keyword evidence="2" id="KW-1185">Reference proteome</keyword>
<comment type="caution">
    <text evidence="1">The sequence shown here is derived from an EMBL/GenBank/DDBJ whole genome shotgun (WGS) entry which is preliminary data.</text>
</comment>
<dbReference type="InterPro" id="IPR036182">
    <property type="entry name" value="PCuAC_sf"/>
</dbReference>
<dbReference type="Gene3D" id="2.60.40.1890">
    <property type="entry name" value="PCu(A)C copper chaperone"/>
    <property type="match status" value="1"/>
</dbReference>
<name>A0A934IT91_9HYPH</name>
<evidence type="ECO:0000313" key="1">
    <source>
        <dbReference type="EMBL" id="MBJ3778386.1"/>
    </source>
</evidence>
<dbReference type="SUPFAM" id="SSF110087">
    <property type="entry name" value="DR1885-like metal-binding protein"/>
    <property type="match status" value="1"/>
</dbReference>
<proteinExistence type="predicted"/>
<organism evidence="1 2">
    <name type="scientific">Acuticoccus mangrovi</name>
    <dbReference type="NCBI Taxonomy" id="2796142"/>
    <lineage>
        <taxon>Bacteria</taxon>
        <taxon>Pseudomonadati</taxon>
        <taxon>Pseudomonadota</taxon>
        <taxon>Alphaproteobacteria</taxon>
        <taxon>Hyphomicrobiales</taxon>
        <taxon>Amorphaceae</taxon>
        <taxon>Acuticoccus</taxon>
    </lineage>
</organism>
<gene>
    <name evidence="1" type="ORF">JCR33_21985</name>
</gene>
<accession>A0A934IT91</accession>
<dbReference type="Proteomes" id="UP000609531">
    <property type="component" value="Unassembled WGS sequence"/>
</dbReference>
<sequence>MRQPPPGAEVAGGYATITNPTDAADRLIGASAPFAKSTEIHEMSMVDGMMRMQPVAGGLEIPAGGTVELAPGGYHVMFLELLDQPQAGDTVDVTLEFEHSGSITVPMSVAPIGAQKPAMDMGSGHHMGHGQ</sequence>
<dbReference type="Pfam" id="PF04314">
    <property type="entry name" value="PCuAC"/>
    <property type="match status" value="1"/>
</dbReference>
<dbReference type="PANTHER" id="PTHR36302:SF1">
    <property type="entry name" value="COPPER CHAPERONE PCU(A)C"/>
    <property type="match status" value="1"/>
</dbReference>
<dbReference type="InterPro" id="IPR058248">
    <property type="entry name" value="Lxx211020-like"/>
</dbReference>
<protein>
    <submittedName>
        <fullName evidence="1">Copper chaperone PCu(A)C</fullName>
    </submittedName>
</protein>
<dbReference type="PANTHER" id="PTHR36302">
    <property type="entry name" value="BLR7088 PROTEIN"/>
    <property type="match status" value="1"/>
</dbReference>
<dbReference type="EMBL" id="JAEKJA010000026">
    <property type="protein sequence ID" value="MBJ3778386.1"/>
    <property type="molecule type" value="Genomic_DNA"/>
</dbReference>
<evidence type="ECO:0000313" key="2">
    <source>
        <dbReference type="Proteomes" id="UP000609531"/>
    </source>
</evidence>